<organism evidence="1 2">
    <name type="scientific">Amblyomma americanum</name>
    <name type="common">Lone star tick</name>
    <dbReference type="NCBI Taxonomy" id="6943"/>
    <lineage>
        <taxon>Eukaryota</taxon>
        <taxon>Metazoa</taxon>
        <taxon>Ecdysozoa</taxon>
        <taxon>Arthropoda</taxon>
        <taxon>Chelicerata</taxon>
        <taxon>Arachnida</taxon>
        <taxon>Acari</taxon>
        <taxon>Parasitiformes</taxon>
        <taxon>Ixodida</taxon>
        <taxon>Ixodoidea</taxon>
        <taxon>Ixodidae</taxon>
        <taxon>Amblyomminae</taxon>
        <taxon>Amblyomma</taxon>
    </lineage>
</organism>
<dbReference type="GO" id="GO:0005737">
    <property type="term" value="C:cytoplasm"/>
    <property type="evidence" value="ECO:0007669"/>
    <property type="project" value="TreeGrafter"/>
</dbReference>
<dbReference type="Pfam" id="PF24681">
    <property type="entry name" value="Kelch_KLHDC2_KLHL20_DRC7"/>
    <property type="match status" value="1"/>
</dbReference>
<comment type="caution">
    <text evidence="1">The sequence shown here is derived from an EMBL/GenBank/DDBJ whole genome shotgun (WGS) entry which is preliminary data.</text>
</comment>
<dbReference type="GO" id="GO:0003682">
    <property type="term" value="F:chromatin binding"/>
    <property type="evidence" value="ECO:0007669"/>
    <property type="project" value="InterPro"/>
</dbReference>
<evidence type="ECO:0000313" key="1">
    <source>
        <dbReference type="EMBL" id="KAK8766342.1"/>
    </source>
</evidence>
<reference evidence="1 2" key="1">
    <citation type="journal article" date="2023" name="Arcadia Sci">
        <title>De novo assembly of a long-read Amblyomma americanum tick genome.</title>
        <authorList>
            <person name="Chou S."/>
            <person name="Poskanzer K.E."/>
            <person name="Rollins M."/>
            <person name="Thuy-Boun P.S."/>
        </authorList>
    </citation>
    <scope>NUCLEOTIDE SEQUENCE [LARGE SCALE GENOMIC DNA]</scope>
    <source>
        <strain evidence="1">F_SG_1</strain>
        <tissue evidence="1">Salivary glands</tissue>
    </source>
</reference>
<dbReference type="InterPro" id="IPR052637">
    <property type="entry name" value="KLHDC3-like"/>
</dbReference>
<evidence type="ECO:0008006" key="3">
    <source>
        <dbReference type="Google" id="ProtNLM"/>
    </source>
</evidence>
<dbReference type="SUPFAM" id="SSF117281">
    <property type="entry name" value="Kelch motif"/>
    <property type="match status" value="1"/>
</dbReference>
<evidence type="ECO:0000313" key="2">
    <source>
        <dbReference type="Proteomes" id="UP001321473"/>
    </source>
</evidence>
<dbReference type="PANTHER" id="PTHR46461">
    <property type="entry name" value="KELCH DOMAIN-CONTAINING PROTEIN 3"/>
    <property type="match status" value="1"/>
</dbReference>
<proteinExistence type="predicted"/>
<gene>
    <name evidence="1" type="ORF">V5799_006883</name>
</gene>
<dbReference type="Gene3D" id="2.120.10.80">
    <property type="entry name" value="Kelch-type beta propeller"/>
    <property type="match status" value="2"/>
</dbReference>
<keyword evidence="2" id="KW-1185">Reference proteome</keyword>
<accession>A0AAQ4DV52</accession>
<dbReference type="InterPro" id="IPR015915">
    <property type="entry name" value="Kelch-typ_b-propeller"/>
</dbReference>
<dbReference type="EMBL" id="JARKHS020026436">
    <property type="protein sequence ID" value="KAK8766342.1"/>
    <property type="molecule type" value="Genomic_DNA"/>
</dbReference>
<dbReference type="AlphaFoldDB" id="A0AAQ4DV52"/>
<protein>
    <recommendedName>
        <fullName evidence="3">Kelch repeat protein</fullName>
    </recommendedName>
</protein>
<sequence>MWTLRLKGIPEPVSVYEAVCIKGKIYSFYTYERGKPTYVYICDPECYRWDLVKTQPLPDGGPVKLSGYTIVAYGDAAFLWGGTDDGEPDNAVYRFDTNTMTWSRPQVRGEVPTTLFGHSACVVGHGMYIFGGLHRDPWQHVWFLDLDSMTWHRVDTRGEVAADLRFFHTACAIGTRMYVWGGKVDGTRGRRYDLSLCYLETTTSTWVHPQVEGAPPEGRVDHSAFAYKGNMYIFGGANLDHGIDFADMHRYDPKNSRWTKLKPHGSGPCARRLNGCSVIGDRVFVFNGLRRRPNLRERQHVWLFSFDHESVMDMHVFDFAPSLKTLSLLAFIDAGLEVDRLPPVIGNEICAVLINDRPSSAL</sequence>
<dbReference type="Proteomes" id="UP001321473">
    <property type="component" value="Unassembled WGS sequence"/>
</dbReference>
<name>A0AAQ4DV52_AMBAM</name>
<dbReference type="PANTHER" id="PTHR46461:SF1">
    <property type="entry name" value="KELCH DOMAIN-CONTAINING PROTEIN 3"/>
    <property type="match status" value="1"/>
</dbReference>